<reference evidence="2" key="3">
    <citation type="submission" date="2016-03" db="UniProtKB">
        <authorList>
            <consortium name="EnsemblProtists"/>
        </authorList>
    </citation>
    <scope>IDENTIFICATION</scope>
</reference>
<proteinExistence type="predicted"/>
<organism evidence="1">
    <name type="scientific">Guillardia theta (strain CCMP2712)</name>
    <name type="common">Cryptophyte</name>
    <dbReference type="NCBI Taxonomy" id="905079"/>
    <lineage>
        <taxon>Eukaryota</taxon>
        <taxon>Cryptophyceae</taxon>
        <taxon>Pyrenomonadales</taxon>
        <taxon>Geminigeraceae</taxon>
        <taxon>Guillardia</taxon>
    </lineage>
</organism>
<dbReference type="AlphaFoldDB" id="L1IQ84"/>
<name>L1IQ84_GUITC</name>
<evidence type="ECO:0000313" key="3">
    <source>
        <dbReference type="Proteomes" id="UP000011087"/>
    </source>
</evidence>
<dbReference type="GeneID" id="17295048"/>
<reference evidence="3" key="2">
    <citation type="submission" date="2012-11" db="EMBL/GenBank/DDBJ databases">
        <authorList>
            <person name="Kuo A."/>
            <person name="Curtis B.A."/>
            <person name="Tanifuji G."/>
            <person name="Burki F."/>
            <person name="Gruber A."/>
            <person name="Irimia M."/>
            <person name="Maruyama S."/>
            <person name="Arias M.C."/>
            <person name="Ball S.G."/>
            <person name="Gile G.H."/>
            <person name="Hirakawa Y."/>
            <person name="Hopkins J.F."/>
            <person name="Rensing S.A."/>
            <person name="Schmutz J."/>
            <person name="Symeonidi A."/>
            <person name="Elias M."/>
            <person name="Eveleigh R.J."/>
            <person name="Herman E.K."/>
            <person name="Klute M.J."/>
            <person name="Nakayama T."/>
            <person name="Obornik M."/>
            <person name="Reyes-Prieto A."/>
            <person name="Armbrust E.V."/>
            <person name="Aves S.J."/>
            <person name="Beiko R.G."/>
            <person name="Coutinho P."/>
            <person name="Dacks J.B."/>
            <person name="Durnford D.G."/>
            <person name="Fast N.M."/>
            <person name="Green B.R."/>
            <person name="Grisdale C."/>
            <person name="Hempe F."/>
            <person name="Henrissat B."/>
            <person name="Hoppner M.P."/>
            <person name="Ishida K.-I."/>
            <person name="Kim E."/>
            <person name="Koreny L."/>
            <person name="Kroth P.G."/>
            <person name="Liu Y."/>
            <person name="Malik S.-B."/>
            <person name="Maier U.G."/>
            <person name="McRose D."/>
            <person name="Mock T."/>
            <person name="Neilson J.A."/>
            <person name="Onodera N.T."/>
            <person name="Poole A.M."/>
            <person name="Pritham E.J."/>
            <person name="Richards T.A."/>
            <person name="Rocap G."/>
            <person name="Roy S.W."/>
            <person name="Sarai C."/>
            <person name="Schaack S."/>
            <person name="Shirato S."/>
            <person name="Slamovits C.H."/>
            <person name="Spencer D.F."/>
            <person name="Suzuki S."/>
            <person name="Worden A.Z."/>
            <person name="Zauner S."/>
            <person name="Barry K."/>
            <person name="Bell C."/>
            <person name="Bharti A.K."/>
            <person name="Crow J.A."/>
            <person name="Grimwood J."/>
            <person name="Kramer R."/>
            <person name="Lindquist E."/>
            <person name="Lucas S."/>
            <person name="Salamov A."/>
            <person name="McFadden G.I."/>
            <person name="Lane C.E."/>
            <person name="Keeling P.J."/>
            <person name="Gray M.W."/>
            <person name="Grigoriev I.V."/>
            <person name="Archibald J.M."/>
        </authorList>
    </citation>
    <scope>NUCLEOTIDE SEQUENCE</scope>
    <source>
        <strain evidence="3">CCMP2712</strain>
    </source>
</reference>
<dbReference type="EMBL" id="JH993050">
    <property type="protein sequence ID" value="EKX38242.1"/>
    <property type="molecule type" value="Genomic_DNA"/>
</dbReference>
<gene>
    <name evidence="1" type="ORF">GUITHDRAFT_165249</name>
</gene>
<sequence>MMSDKENIVTHSWHEENCVSPDPYENYTSEKHAAVLSWLEKSNSRREEELEVSSRWMETEEMEDSSCASYTDKMFIVLPTNLLEAEAAHRRTIEQYGKSHQRVSTIGHADKADEFGYDGRRQRRIDYTCYPELEEEEEQEGSVISSFYEGKGSNLDFLVETSMDCVARENAMALLKQTHGNIPEAIRPGPTAPLIDLLRYSINNRANVNDEIMSCNL</sequence>
<evidence type="ECO:0000313" key="2">
    <source>
        <dbReference type="EnsemblProtists" id="EKX38242"/>
    </source>
</evidence>
<dbReference type="KEGG" id="gtt:GUITHDRAFT_165249"/>
<evidence type="ECO:0000313" key="1">
    <source>
        <dbReference type="EMBL" id="EKX38242.1"/>
    </source>
</evidence>
<protein>
    <submittedName>
        <fullName evidence="1 2">Uncharacterized protein</fullName>
    </submittedName>
</protein>
<accession>L1IQ84</accession>
<keyword evidence="3" id="KW-1185">Reference proteome</keyword>
<dbReference type="EnsemblProtists" id="EKX38242">
    <property type="protein sequence ID" value="EKX38242"/>
    <property type="gene ID" value="GUITHDRAFT_165249"/>
</dbReference>
<dbReference type="Proteomes" id="UP000011087">
    <property type="component" value="Unassembled WGS sequence"/>
</dbReference>
<reference evidence="1 3" key="1">
    <citation type="journal article" date="2012" name="Nature">
        <title>Algal genomes reveal evolutionary mosaicism and the fate of nucleomorphs.</title>
        <authorList>
            <consortium name="DOE Joint Genome Institute"/>
            <person name="Curtis B.A."/>
            <person name="Tanifuji G."/>
            <person name="Burki F."/>
            <person name="Gruber A."/>
            <person name="Irimia M."/>
            <person name="Maruyama S."/>
            <person name="Arias M.C."/>
            <person name="Ball S.G."/>
            <person name="Gile G.H."/>
            <person name="Hirakawa Y."/>
            <person name="Hopkins J.F."/>
            <person name="Kuo A."/>
            <person name="Rensing S.A."/>
            <person name="Schmutz J."/>
            <person name="Symeonidi A."/>
            <person name="Elias M."/>
            <person name="Eveleigh R.J."/>
            <person name="Herman E.K."/>
            <person name="Klute M.J."/>
            <person name="Nakayama T."/>
            <person name="Obornik M."/>
            <person name="Reyes-Prieto A."/>
            <person name="Armbrust E.V."/>
            <person name="Aves S.J."/>
            <person name="Beiko R.G."/>
            <person name="Coutinho P."/>
            <person name="Dacks J.B."/>
            <person name="Durnford D.G."/>
            <person name="Fast N.M."/>
            <person name="Green B.R."/>
            <person name="Grisdale C.J."/>
            <person name="Hempel F."/>
            <person name="Henrissat B."/>
            <person name="Hoppner M.P."/>
            <person name="Ishida K."/>
            <person name="Kim E."/>
            <person name="Koreny L."/>
            <person name="Kroth P.G."/>
            <person name="Liu Y."/>
            <person name="Malik S.B."/>
            <person name="Maier U.G."/>
            <person name="McRose D."/>
            <person name="Mock T."/>
            <person name="Neilson J.A."/>
            <person name="Onodera N.T."/>
            <person name="Poole A.M."/>
            <person name="Pritham E.J."/>
            <person name="Richards T.A."/>
            <person name="Rocap G."/>
            <person name="Roy S.W."/>
            <person name="Sarai C."/>
            <person name="Schaack S."/>
            <person name="Shirato S."/>
            <person name="Slamovits C.H."/>
            <person name="Spencer D.F."/>
            <person name="Suzuki S."/>
            <person name="Worden A.Z."/>
            <person name="Zauner S."/>
            <person name="Barry K."/>
            <person name="Bell C."/>
            <person name="Bharti A.K."/>
            <person name="Crow J.A."/>
            <person name="Grimwood J."/>
            <person name="Kramer R."/>
            <person name="Lindquist E."/>
            <person name="Lucas S."/>
            <person name="Salamov A."/>
            <person name="McFadden G.I."/>
            <person name="Lane C.E."/>
            <person name="Keeling P.J."/>
            <person name="Gray M.W."/>
            <person name="Grigoriev I.V."/>
            <person name="Archibald J.M."/>
        </authorList>
    </citation>
    <scope>NUCLEOTIDE SEQUENCE</scope>
    <source>
        <strain evidence="1 3">CCMP2712</strain>
    </source>
</reference>
<dbReference type="HOGENOM" id="CLU_1274388_0_0_1"/>
<dbReference type="PaxDb" id="55529-EKX38242"/>
<dbReference type="RefSeq" id="XP_005825222.1">
    <property type="nucleotide sequence ID" value="XM_005825165.1"/>
</dbReference>